<dbReference type="RefSeq" id="WP_133291055.1">
    <property type="nucleotide sequence ID" value="NZ_SMSJ01000044.1"/>
</dbReference>
<dbReference type="PANTHER" id="PTHR31616:SF0">
    <property type="entry name" value="GLUCAN 1,4-ALPHA-GLUCOSIDASE"/>
    <property type="match status" value="1"/>
</dbReference>
<evidence type="ECO:0000256" key="7">
    <source>
        <dbReference type="ARBA" id="ARBA00023295"/>
    </source>
</evidence>
<dbReference type="Pfam" id="PF19291">
    <property type="entry name" value="TREH_N"/>
    <property type="match status" value="1"/>
</dbReference>
<evidence type="ECO:0000256" key="1">
    <source>
        <dbReference type="ARBA" id="ARBA00001576"/>
    </source>
</evidence>
<sequence>MSDADDGPLAIEDYGLIGDCRSAALVGRNGSIDWLCWPRFDSAACFAALLGDARHGRWRIAPVDAAARTTRRYVGDTVILETLFETAAGSAAVIDFMPVGGDWSSVVRIVEGREGRVPMRLHLVLRFDYGSSVPWVTRLDDGSGIVAVAGPNLAVLRSPVALHGEDLATAAEFTVGPGERIPFVLGYGPSHRPPPAPLAAEIALEATRDFWLRWADRCTDKGPWREAVQRSLLTLKALSFSETGGIVAAPTTSLPEQLGGPRNWDYRFCWLRDATLSLTALMGAGYYEEAKAWRDWLQRAVAGSPDDMQIMYGIAGERRLAEWEVPWLPGYQGAAPVRIGNAASGQLQLDVWGEMMDALHLARAGGIAALPSGWALQCRSLEHLGAIWREPDEGIWEVRGGRRHFTHSKVMAWVAFDRMVRDAEAFGLEAPLDRWRATRDEIHATVCREGFDARLGSFTQSFGSPELDASLLLIPATGFLPASDPRVLGTIAAVERGLMADGFVLRYRTEAGADGLPPGEGAFLPCSFWLADARAATGRLQEARSLFERLLSLRNDLGLLSEEFYVRANRQVGNFPQAFSHVALVQTALSLHEEAPVRDRIEQSRRRA</sequence>
<dbReference type="OrthoDB" id="3902805at2"/>
<evidence type="ECO:0000256" key="10">
    <source>
        <dbReference type="ARBA" id="ARBA00053030"/>
    </source>
</evidence>
<dbReference type="AlphaFoldDB" id="A0A4R5QBB9"/>
<evidence type="ECO:0000259" key="13">
    <source>
        <dbReference type="Pfam" id="PF19291"/>
    </source>
</evidence>
<dbReference type="EMBL" id="SMSJ01000044">
    <property type="protein sequence ID" value="TDH60126.1"/>
    <property type="molecule type" value="Genomic_DNA"/>
</dbReference>
<evidence type="ECO:0000256" key="4">
    <source>
        <dbReference type="ARBA" id="ARBA00019905"/>
    </source>
</evidence>
<protein>
    <recommendedName>
        <fullName evidence="4">Trehalase</fullName>
        <ecNumber evidence="3">3.2.1.28</ecNumber>
    </recommendedName>
    <alternativeName>
        <fullName evidence="8">Alpha,alpha-trehalase</fullName>
    </alternativeName>
    <alternativeName>
        <fullName evidence="9">Alpha,alpha-trehalose glucohydrolase</fullName>
    </alternativeName>
</protein>
<keyword evidence="7" id="KW-0326">Glycosidase</keyword>
<accession>A0A4R5QBB9</accession>
<feature type="domain" description="GH15-like" evidence="12">
    <location>
        <begin position="225"/>
        <end position="588"/>
    </location>
</feature>
<dbReference type="GO" id="GO:0005993">
    <property type="term" value="P:trehalose catabolic process"/>
    <property type="evidence" value="ECO:0007669"/>
    <property type="project" value="UniProtKB-ARBA"/>
</dbReference>
<evidence type="ECO:0000256" key="5">
    <source>
        <dbReference type="ARBA" id="ARBA00022801"/>
    </source>
</evidence>
<evidence type="ECO:0000313" key="14">
    <source>
        <dbReference type="EMBL" id="TDH60126.1"/>
    </source>
</evidence>
<evidence type="ECO:0000256" key="9">
    <source>
        <dbReference type="ARBA" id="ARBA00031637"/>
    </source>
</evidence>
<keyword evidence="6" id="KW-0119">Carbohydrate metabolism</keyword>
<evidence type="ECO:0000256" key="3">
    <source>
        <dbReference type="ARBA" id="ARBA00012757"/>
    </source>
</evidence>
<evidence type="ECO:0000259" key="12">
    <source>
        <dbReference type="Pfam" id="PF00723"/>
    </source>
</evidence>
<comment type="catalytic activity">
    <reaction evidence="1">
        <text>alpha,alpha-trehalose + H2O = alpha-D-glucose + beta-D-glucose</text>
        <dbReference type="Rhea" id="RHEA:32675"/>
        <dbReference type="ChEBI" id="CHEBI:15377"/>
        <dbReference type="ChEBI" id="CHEBI:15903"/>
        <dbReference type="ChEBI" id="CHEBI:16551"/>
        <dbReference type="ChEBI" id="CHEBI:17925"/>
        <dbReference type="EC" id="3.2.1.28"/>
    </reaction>
</comment>
<dbReference type="InterPro" id="IPR012341">
    <property type="entry name" value="6hp_glycosidase-like_sf"/>
</dbReference>
<comment type="caution">
    <text evidence="14">The sequence shown here is derived from an EMBL/GenBank/DDBJ whole genome shotgun (WGS) entry which is preliminary data.</text>
</comment>
<comment type="pathway">
    <text evidence="11">Glycan degradation; trehalose degradation; D-glucose from alpha,alpha-trehalose: step 1/1.</text>
</comment>
<dbReference type="Gene3D" id="1.50.10.10">
    <property type="match status" value="1"/>
</dbReference>
<organism evidence="14 15">
    <name type="scientific">Dankookia rubra</name>
    <dbReference type="NCBI Taxonomy" id="1442381"/>
    <lineage>
        <taxon>Bacteria</taxon>
        <taxon>Pseudomonadati</taxon>
        <taxon>Pseudomonadota</taxon>
        <taxon>Alphaproteobacteria</taxon>
        <taxon>Acetobacterales</taxon>
        <taxon>Roseomonadaceae</taxon>
        <taxon>Dankookia</taxon>
    </lineage>
</organism>
<name>A0A4R5QBB9_9PROT</name>
<evidence type="ECO:0000256" key="6">
    <source>
        <dbReference type="ARBA" id="ARBA00023277"/>
    </source>
</evidence>
<evidence type="ECO:0000256" key="2">
    <source>
        <dbReference type="ARBA" id="ARBA00006188"/>
    </source>
</evidence>
<dbReference type="PANTHER" id="PTHR31616">
    <property type="entry name" value="TREHALASE"/>
    <property type="match status" value="1"/>
</dbReference>
<dbReference type="Proteomes" id="UP000295096">
    <property type="component" value="Unassembled WGS sequence"/>
</dbReference>
<evidence type="ECO:0000256" key="8">
    <source>
        <dbReference type="ARBA" id="ARBA00030473"/>
    </source>
</evidence>
<reference evidence="14 15" key="1">
    <citation type="journal article" date="2016" name="J. Microbiol.">
        <title>Dankookia rubra gen. nov., sp. nov., an alphaproteobacterium isolated from sediment of a shallow stream.</title>
        <authorList>
            <person name="Kim W.H."/>
            <person name="Kim D.H."/>
            <person name="Kang K."/>
            <person name="Ahn T.Y."/>
        </authorList>
    </citation>
    <scope>NUCLEOTIDE SEQUENCE [LARGE SCALE GENOMIC DNA]</scope>
    <source>
        <strain evidence="14 15">JCM30602</strain>
    </source>
</reference>
<gene>
    <name evidence="14" type="ORF">E2C06_23610</name>
</gene>
<dbReference type="SUPFAM" id="SSF48208">
    <property type="entry name" value="Six-hairpin glycosidases"/>
    <property type="match status" value="1"/>
</dbReference>
<keyword evidence="15" id="KW-1185">Reference proteome</keyword>
<feature type="domain" description="Trehalase-like N-terminal" evidence="13">
    <location>
        <begin position="9"/>
        <end position="160"/>
    </location>
</feature>
<proteinExistence type="inferred from homology"/>
<dbReference type="Pfam" id="PF00723">
    <property type="entry name" value="Glyco_hydro_15"/>
    <property type="match status" value="1"/>
</dbReference>
<dbReference type="FunFam" id="1.50.10.10:FF:000005">
    <property type="entry name" value="Glycosyl hydrolase, glucoamylase"/>
    <property type="match status" value="1"/>
</dbReference>
<keyword evidence="5 14" id="KW-0378">Hydrolase</keyword>
<dbReference type="GO" id="GO:0004555">
    <property type="term" value="F:alpha,alpha-trehalase activity"/>
    <property type="evidence" value="ECO:0007669"/>
    <property type="project" value="UniProtKB-EC"/>
</dbReference>
<evidence type="ECO:0000256" key="11">
    <source>
        <dbReference type="ARBA" id="ARBA00060615"/>
    </source>
</evidence>
<comment type="cofactor">
    <cofactor evidence="10">
        <name>phosphate</name>
        <dbReference type="ChEBI" id="CHEBI:43474"/>
    </cofactor>
</comment>
<dbReference type="InterPro" id="IPR008928">
    <property type="entry name" value="6-hairpin_glycosidase_sf"/>
</dbReference>
<evidence type="ECO:0000313" key="15">
    <source>
        <dbReference type="Proteomes" id="UP000295096"/>
    </source>
</evidence>
<dbReference type="InterPro" id="IPR045582">
    <property type="entry name" value="Trehalase-like_N"/>
</dbReference>
<dbReference type="InterPro" id="IPR011613">
    <property type="entry name" value="GH15-like"/>
</dbReference>
<dbReference type="EC" id="3.2.1.28" evidence="3"/>
<comment type="similarity">
    <text evidence="2">Belongs to the glycosyl hydrolase 15 family.</text>
</comment>